<evidence type="ECO:0000313" key="2">
    <source>
        <dbReference type="EMBL" id="AUB84234.1"/>
    </source>
</evidence>
<dbReference type="Gene3D" id="3.40.50.410">
    <property type="entry name" value="von Willebrand factor, type A domain"/>
    <property type="match status" value="1"/>
</dbReference>
<keyword evidence="3" id="KW-1185">Reference proteome</keyword>
<feature type="region of interest" description="Disordered" evidence="1">
    <location>
        <begin position="220"/>
        <end position="243"/>
    </location>
</feature>
<dbReference type="InterPro" id="IPR036465">
    <property type="entry name" value="vWFA_dom_sf"/>
</dbReference>
<dbReference type="KEGG" id="tsy:THSYN_27050"/>
<reference evidence="2 3" key="1">
    <citation type="submission" date="2017-03" db="EMBL/GenBank/DDBJ databases">
        <title>Complete genome sequence of Candidatus 'Thiodictyon syntrophicum' sp. nov. strain Cad16T, a photolithoautotroph purple sulfur bacterium isolated from an alpine meromictic lake.</title>
        <authorList>
            <person name="Luedin S.M."/>
            <person name="Pothier J.F."/>
            <person name="Danza F."/>
            <person name="Storelli N."/>
            <person name="Wittwer M."/>
            <person name="Tonolla M."/>
        </authorList>
    </citation>
    <scope>NUCLEOTIDE SEQUENCE [LARGE SCALE GENOMIC DNA]</scope>
    <source>
        <strain evidence="2 3">Cad16T</strain>
    </source>
</reference>
<evidence type="ECO:0000313" key="3">
    <source>
        <dbReference type="Proteomes" id="UP000232638"/>
    </source>
</evidence>
<sequence length="697" mass="75556">MNATRSATVKPVTLRRSQRPGPWRAALLLALLTGAWVASAEPLHPAGKRDLYERVLTHPGAMVAATPGGPGRDPLKALSRLYVYARETADGQEWLRVGTGTREESVLGWLPTRRTTPWRQQLTLAFTNRAAGRAPMLFLRGADDLRAILDSPAPGPAAAALRDSVAQGRPDPRVLAVEPFNFIDLSRHFYLLPILDFAEYRAATGDKVRALKVASVTLPDPAANQNPSDQAASAPPTPGAPAAPALPTPYRAAVIFVIDSTLSMGPYIAQTKAAVARFYQQVRAAGLLDRVAFGLVAFRAAAGDPAKAAGLEFIARTYANPAEIKDGRDFLRRVRTLDEARVATDRFDEDPYAGIQAALDTPDWRQRFAERHIILITDAGALDGSQRDPATGQRVQSSTGLDAARLRSLAGEAGTSIAVLHLLTPEARRQGNTEPAAAQYRTLSRNAVNQETAYFPIDEGSVRAFTAAIDTYAGRLIENLARPAAPGQPPPGAATPAGTDQAAQIRAIVDSLGHAARLAYLGQVEGTRAPEVFEAWISDRDFADPSRYAVDVRVLLTKDQLSDLQQVLKGIVEAAEADLNAEQGTRSFFDRLASVAARFSVDPQAGSRDQSTRLADLGLLGEYLQGLPYKSDVLALTQDTWTRWGAMRQYEFIDQLNKKIRRYGLYYADQDKWVDLAQSGGRDQSELVYPIPLGDLP</sequence>
<evidence type="ECO:0000256" key="1">
    <source>
        <dbReference type="SAM" id="MobiDB-lite"/>
    </source>
</evidence>
<gene>
    <name evidence="2" type="ORF">THSYN_27050</name>
</gene>
<name>A0A2K8UF75_9GAMM</name>
<dbReference type="CDD" id="cd00198">
    <property type="entry name" value="vWFA"/>
    <property type="match status" value="1"/>
</dbReference>
<accession>A0A2K8UF75</accession>
<evidence type="ECO:0008006" key="4">
    <source>
        <dbReference type="Google" id="ProtNLM"/>
    </source>
</evidence>
<protein>
    <recommendedName>
        <fullName evidence="4">VWFA domain-containing protein</fullName>
    </recommendedName>
</protein>
<dbReference type="Proteomes" id="UP000232638">
    <property type="component" value="Chromosome"/>
</dbReference>
<organism evidence="2 3">
    <name type="scientific">Candidatus Thiodictyon syntrophicum</name>
    <dbReference type="NCBI Taxonomy" id="1166950"/>
    <lineage>
        <taxon>Bacteria</taxon>
        <taxon>Pseudomonadati</taxon>
        <taxon>Pseudomonadota</taxon>
        <taxon>Gammaproteobacteria</taxon>
        <taxon>Chromatiales</taxon>
        <taxon>Chromatiaceae</taxon>
        <taxon>Thiodictyon</taxon>
    </lineage>
</organism>
<dbReference type="AlphaFoldDB" id="A0A2K8UF75"/>
<proteinExistence type="predicted"/>
<dbReference type="SUPFAM" id="SSF53300">
    <property type="entry name" value="vWA-like"/>
    <property type="match status" value="1"/>
</dbReference>
<dbReference type="EMBL" id="CP020370">
    <property type="protein sequence ID" value="AUB84234.1"/>
    <property type="molecule type" value="Genomic_DNA"/>
</dbReference>